<dbReference type="InterPro" id="IPR052035">
    <property type="entry name" value="ZnF_BED_domain_contain"/>
</dbReference>
<dbReference type="Proteomes" id="UP000198287">
    <property type="component" value="Unassembled WGS sequence"/>
</dbReference>
<evidence type="ECO:0000256" key="2">
    <source>
        <dbReference type="ARBA" id="ARBA00022723"/>
    </source>
</evidence>
<evidence type="ECO:0000259" key="6">
    <source>
        <dbReference type="Pfam" id="PF05699"/>
    </source>
</evidence>
<dbReference type="InterPro" id="IPR008906">
    <property type="entry name" value="HATC_C_dom"/>
</dbReference>
<reference evidence="7 8" key="1">
    <citation type="submission" date="2015-12" db="EMBL/GenBank/DDBJ databases">
        <title>The genome of Folsomia candida.</title>
        <authorList>
            <person name="Faddeeva A."/>
            <person name="Derks M.F."/>
            <person name="Anvar Y."/>
            <person name="Smit S."/>
            <person name="Van Straalen N."/>
            <person name="Roelofs D."/>
        </authorList>
    </citation>
    <scope>NUCLEOTIDE SEQUENCE [LARGE SCALE GENOMIC DNA]</scope>
    <source>
        <strain evidence="7 8">VU population</strain>
        <tissue evidence="7">Whole body</tissue>
    </source>
</reference>
<protein>
    <submittedName>
        <fullName evidence="7">Zinc finger BED domain-containing protein RICESLEEPER 3</fullName>
    </submittedName>
</protein>
<keyword evidence="5" id="KW-0539">Nucleus</keyword>
<dbReference type="PANTHER" id="PTHR46481:SF10">
    <property type="entry name" value="ZINC FINGER BED DOMAIN-CONTAINING PROTEIN 39"/>
    <property type="match status" value="1"/>
</dbReference>
<evidence type="ECO:0000256" key="4">
    <source>
        <dbReference type="ARBA" id="ARBA00022833"/>
    </source>
</evidence>
<dbReference type="GO" id="GO:0008270">
    <property type="term" value="F:zinc ion binding"/>
    <property type="evidence" value="ECO:0007669"/>
    <property type="project" value="UniProtKB-KW"/>
</dbReference>
<keyword evidence="8" id="KW-1185">Reference proteome</keyword>
<organism evidence="7 8">
    <name type="scientific">Folsomia candida</name>
    <name type="common">Springtail</name>
    <dbReference type="NCBI Taxonomy" id="158441"/>
    <lineage>
        <taxon>Eukaryota</taxon>
        <taxon>Metazoa</taxon>
        <taxon>Ecdysozoa</taxon>
        <taxon>Arthropoda</taxon>
        <taxon>Hexapoda</taxon>
        <taxon>Collembola</taxon>
        <taxon>Entomobryomorpha</taxon>
        <taxon>Isotomoidea</taxon>
        <taxon>Isotomidae</taxon>
        <taxon>Proisotominae</taxon>
        <taxon>Folsomia</taxon>
    </lineage>
</organism>
<comment type="subcellular location">
    <subcellularLocation>
        <location evidence="1">Nucleus</location>
    </subcellularLocation>
</comment>
<keyword evidence="4" id="KW-0862">Zinc</keyword>
<comment type="caution">
    <text evidence="7">The sequence shown here is derived from an EMBL/GenBank/DDBJ whole genome shotgun (WGS) entry which is preliminary data.</text>
</comment>
<proteinExistence type="predicted"/>
<dbReference type="InterPro" id="IPR012337">
    <property type="entry name" value="RNaseH-like_sf"/>
</dbReference>
<keyword evidence="2" id="KW-0479">Metal-binding</keyword>
<dbReference type="GO" id="GO:0005634">
    <property type="term" value="C:nucleus"/>
    <property type="evidence" value="ECO:0007669"/>
    <property type="project" value="UniProtKB-SubCell"/>
</dbReference>
<gene>
    <name evidence="7" type="ORF">Fcan01_17490</name>
</gene>
<dbReference type="OrthoDB" id="117690at2759"/>
<dbReference type="STRING" id="158441.A0A226DS42"/>
<evidence type="ECO:0000313" key="7">
    <source>
        <dbReference type="EMBL" id="OXA48345.1"/>
    </source>
</evidence>
<dbReference type="EMBL" id="LNIX01000012">
    <property type="protein sequence ID" value="OXA48345.1"/>
    <property type="molecule type" value="Genomic_DNA"/>
</dbReference>
<accession>A0A226DS42</accession>
<evidence type="ECO:0000256" key="5">
    <source>
        <dbReference type="ARBA" id="ARBA00023242"/>
    </source>
</evidence>
<keyword evidence="3" id="KW-0863">Zinc-finger</keyword>
<feature type="domain" description="HAT C-terminal dimerisation" evidence="6">
    <location>
        <begin position="284"/>
        <end position="370"/>
    </location>
</feature>
<name>A0A226DS42_FOLCA</name>
<evidence type="ECO:0000256" key="3">
    <source>
        <dbReference type="ARBA" id="ARBA00022771"/>
    </source>
</evidence>
<sequence length="393" mass="44946">MPLDLTILHGSHTGENLATQFIKVLEDFNLINKNVDFNIDDFRVRCLAHILNLVCQVALDSLRDMSEVGPNVDDLDAKSDGKMVPVLNKVLKGVLRFLIGENRFWPINSIFRTNVQRREQFRSQCRIFGLAEKELLLDIRTRWNSTLLMMERALEYQKPFKDMTELMSRQDFPTISFCSLVYSKIFLHLEKYRVDAKRKLKAIDPKTGRPFPTWLRNAAKEANDKLEKYYPSSKGLVYIVGTVLDPRCKTEWFSSVGFNSKDIESEDNDLFLQFHRSQNINGNEIARYLSQPVISPNALNNGALGWWKNHESDYPTLSKMARDFLTAAGAGAGAVPVERLFSSGSTLLTPKRQKMSPSTIQECICTKGWIKANYQEIFKKDLCVAVADKMRGE</sequence>
<dbReference type="AlphaFoldDB" id="A0A226DS42"/>
<dbReference type="Pfam" id="PF05699">
    <property type="entry name" value="Dimer_Tnp_hAT"/>
    <property type="match status" value="1"/>
</dbReference>
<dbReference type="PANTHER" id="PTHR46481">
    <property type="entry name" value="ZINC FINGER BED DOMAIN-CONTAINING PROTEIN 4"/>
    <property type="match status" value="1"/>
</dbReference>
<evidence type="ECO:0000313" key="8">
    <source>
        <dbReference type="Proteomes" id="UP000198287"/>
    </source>
</evidence>
<evidence type="ECO:0000256" key="1">
    <source>
        <dbReference type="ARBA" id="ARBA00004123"/>
    </source>
</evidence>
<dbReference type="SUPFAM" id="SSF53098">
    <property type="entry name" value="Ribonuclease H-like"/>
    <property type="match status" value="1"/>
</dbReference>
<dbReference type="GO" id="GO:0046983">
    <property type="term" value="F:protein dimerization activity"/>
    <property type="evidence" value="ECO:0007669"/>
    <property type="project" value="InterPro"/>
</dbReference>